<dbReference type="InterPro" id="IPR014560">
    <property type="entry name" value="UCP030333_Alba"/>
</dbReference>
<keyword evidence="1" id="KW-1133">Transmembrane helix</keyword>
<name>A0A7J7CRN9_TRIWF</name>
<dbReference type="InParanoid" id="A0A7J7CRN9"/>
<proteinExistence type="predicted"/>
<reference evidence="3 4" key="1">
    <citation type="journal article" date="2020" name="Nat. Commun.">
        <title>Genome of Tripterygium wilfordii and identification of cytochrome P450 involved in triptolide biosynthesis.</title>
        <authorList>
            <person name="Tu L."/>
            <person name="Su P."/>
            <person name="Zhang Z."/>
            <person name="Gao L."/>
            <person name="Wang J."/>
            <person name="Hu T."/>
            <person name="Zhou J."/>
            <person name="Zhang Y."/>
            <person name="Zhao Y."/>
            <person name="Liu Y."/>
            <person name="Song Y."/>
            <person name="Tong Y."/>
            <person name="Lu Y."/>
            <person name="Yang J."/>
            <person name="Xu C."/>
            <person name="Jia M."/>
            <person name="Peters R.J."/>
            <person name="Huang L."/>
            <person name="Gao W."/>
        </authorList>
    </citation>
    <scope>NUCLEOTIDE SEQUENCE [LARGE SCALE GENOMIC DNA]</scope>
    <source>
        <strain evidence="4">cv. XIE 37</strain>
        <tissue evidence="3">Leaf</tissue>
    </source>
</reference>
<dbReference type="Pfam" id="PF01918">
    <property type="entry name" value="Alba"/>
    <property type="match status" value="1"/>
</dbReference>
<accession>A0A7J7CRN9</accession>
<dbReference type="InterPro" id="IPR036882">
    <property type="entry name" value="Alba-like_dom_sf"/>
</dbReference>
<feature type="domain" description="DNA/RNA-binding protein Alba-like" evidence="2">
    <location>
        <begin position="58"/>
        <end position="120"/>
    </location>
</feature>
<keyword evidence="1" id="KW-0472">Membrane</keyword>
<dbReference type="Proteomes" id="UP000593562">
    <property type="component" value="Unassembled WGS sequence"/>
</dbReference>
<evidence type="ECO:0000313" key="4">
    <source>
        <dbReference type="Proteomes" id="UP000593562"/>
    </source>
</evidence>
<dbReference type="InterPro" id="IPR002775">
    <property type="entry name" value="DNA/RNA-bd_Alba-like"/>
</dbReference>
<evidence type="ECO:0000259" key="2">
    <source>
        <dbReference type="Pfam" id="PF01918"/>
    </source>
</evidence>
<sequence length="163" mass="18173">MEVTAVSIVEEIKAMDGGNNAKDDNNLVVLELSADGDQDGKIVSGTATESFRRRRSRIQVSNTKKPFLFYLNLAKRYIKQYNDVELSALGMAIPTVVTISEILKENGLATQKKIETSTIRSKEDDKGRLITKAKVVYMLIIGFFPFQHHSLALVSVHFLSLVL</sequence>
<protein>
    <recommendedName>
        <fullName evidence="2">DNA/RNA-binding protein Alba-like domain-containing protein</fullName>
    </recommendedName>
</protein>
<organism evidence="3 4">
    <name type="scientific">Tripterygium wilfordii</name>
    <name type="common">Thunder God vine</name>
    <dbReference type="NCBI Taxonomy" id="458696"/>
    <lineage>
        <taxon>Eukaryota</taxon>
        <taxon>Viridiplantae</taxon>
        <taxon>Streptophyta</taxon>
        <taxon>Embryophyta</taxon>
        <taxon>Tracheophyta</taxon>
        <taxon>Spermatophyta</taxon>
        <taxon>Magnoliopsida</taxon>
        <taxon>eudicotyledons</taxon>
        <taxon>Gunneridae</taxon>
        <taxon>Pentapetalae</taxon>
        <taxon>rosids</taxon>
        <taxon>fabids</taxon>
        <taxon>Celastrales</taxon>
        <taxon>Celastraceae</taxon>
        <taxon>Tripterygium</taxon>
    </lineage>
</organism>
<dbReference type="GO" id="GO:0003723">
    <property type="term" value="F:RNA binding"/>
    <property type="evidence" value="ECO:0007669"/>
    <property type="project" value="TreeGrafter"/>
</dbReference>
<gene>
    <name evidence="3" type="ORF">HS088_TW14G00929</name>
</gene>
<keyword evidence="4" id="KW-1185">Reference proteome</keyword>
<dbReference type="GO" id="GO:0005634">
    <property type="term" value="C:nucleus"/>
    <property type="evidence" value="ECO:0007669"/>
    <property type="project" value="TreeGrafter"/>
</dbReference>
<dbReference type="EMBL" id="JAAARO010000014">
    <property type="protein sequence ID" value="KAF5736775.1"/>
    <property type="molecule type" value="Genomic_DNA"/>
</dbReference>
<evidence type="ECO:0000256" key="1">
    <source>
        <dbReference type="SAM" id="Phobius"/>
    </source>
</evidence>
<dbReference type="PANTHER" id="PTHR31947">
    <property type="entry name" value="DNA/RNA-BINDING PROTEIN ALBA 3"/>
    <property type="match status" value="1"/>
</dbReference>
<dbReference type="Gene3D" id="3.30.110.20">
    <property type="entry name" value="Alba-like domain"/>
    <property type="match status" value="1"/>
</dbReference>
<comment type="caution">
    <text evidence="3">The sequence shown here is derived from an EMBL/GenBank/DDBJ whole genome shotgun (WGS) entry which is preliminary data.</text>
</comment>
<dbReference type="SUPFAM" id="SSF82704">
    <property type="entry name" value="AlbA-like"/>
    <property type="match status" value="1"/>
</dbReference>
<dbReference type="AlphaFoldDB" id="A0A7J7CRN9"/>
<dbReference type="PANTHER" id="PTHR31947:SF30">
    <property type="entry name" value="DNA_RNA-BINDING PROTEIN ALBA"/>
    <property type="match status" value="1"/>
</dbReference>
<evidence type="ECO:0000313" key="3">
    <source>
        <dbReference type="EMBL" id="KAF5736775.1"/>
    </source>
</evidence>
<feature type="transmembrane region" description="Helical" evidence="1">
    <location>
        <begin position="135"/>
        <end position="159"/>
    </location>
</feature>
<keyword evidence="1" id="KW-0812">Transmembrane</keyword>